<evidence type="ECO:0000256" key="3">
    <source>
        <dbReference type="ARBA" id="ARBA00022692"/>
    </source>
</evidence>
<dbReference type="Proteomes" id="UP000295500">
    <property type="component" value="Unassembled WGS sequence"/>
</dbReference>
<dbReference type="OrthoDB" id="1806975at2"/>
<reference evidence="9 10" key="1">
    <citation type="submission" date="2019-03" db="EMBL/GenBank/DDBJ databases">
        <title>Genomic Encyclopedia of Type Strains, Phase IV (KMG-IV): sequencing the most valuable type-strain genomes for metagenomic binning, comparative biology and taxonomic classification.</title>
        <authorList>
            <person name="Goeker M."/>
        </authorList>
    </citation>
    <scope>NUCLEOTIDE SEQUENCE [LARGE SCALE GENOMIC DNA]</scope>
    <source>
        <strain evidence="9 10">DSM 28287</strain>
    </source>
</reference>
<keyword evidence="5 7" id="KW-1133">Transmembrane helix</keyword>
<dbReference type="RefSeq" id="WP_133528249.1">
    <property type="nucleotide sequence ID" value="NZ_SNXO01000013.1"/>
</dbReference>
<accession>A0A4R6Q5N5</accession>
<dbReference type="FunFam" id="1.20.1740.10:FF:000001">
    <property type="entry name" value="Amino acid permease"/>
    <property type="match status" value="1"/>
</dbReference>
<keyword evidence="6 7" id="KW-0472">Membrane</keyword>
<evidence type="ECO:0000256" key="4">
    <source>
        <dbReference type="ARBA" id="ARBA00022970"/>
    </source>
</evidence>
<evidence type="ECO:0000313" key="10">
    <source>
        <dbReference type="Proteomes" id="UP000295500"/>
    </source>
</evidence>
<keyword evidence="4" id="KW-0029">Amino-acid transport</keyword>
<keyword evidence="10" id="KW-1185">Reference proteome</keyword>
<gene>
    <name evidence="9" type="ORF">EV211_1134</name>
</gene>
<dbReference type="AlphaFoldDB" id="A0A4R6Q5N5"/>
<feature type="transmembrane region" description="Helical" evidence="7">
    <location>
        <begin position="286"/>
        <end position="310"/>
    </location>
</feature>
<feature type="transmembrane region" description="Helical" evidence="7">
    <location>
        <begin position="411"/>
        <end position="437"/>
    </location>
</feature>
<protein>
    <submittedName>
        <fullName evidence="9">Lysine:proton symporter (AAT family)</fullName>
    </submittedName>
</protein>
<evidence type="ECO:0000259" key="8">
    <source>
        <dbReference type="Pfam" id="PF00324"/>
    </source>
</evidence>
<sequence length="492" mass="53647">MSNKNNNEGEALERGLKVRHINMIAIGGAIGTGLFVGTGGSLSEGGAGGIILAYCLVSVMIYFSMTSLGEMSTYMPVSGAFETYSTRFVSPSFGFAMGLNYWFNWAVTIACELEAATLVLRFWFPHANSLFWSLGFIIFLFLLNWFSVGSFGEAEFWFAGIKVVTIVVFLITGVLLIFGIMGGQASPGFSNWHVGSGAFPHGAWGCISVFLIAGFSFQGTELIGIMSGEAKDPEHAVPKAVKAIFYRILLFYIGSIIVISLLIPYTDPNLLNGGVENVSVSPFTLVFKRAGIAFAASLMNAVILTSVLSAGNSAIYAGSRTLYAMATEDKIPRAFAKTNKRGVPYVALIFTTVFGVLSFFGSFVGEGQLYLWMVNTIGISGFITWFGIGLDHYRFRRAFILQGHSTSELKYMAKGFPVGPMICMLMCAFVICGQFFAYGDYSIKGFMTAYIGLVLFIVLFVGWRLKHHDHMIPLKDIDLTPDTGNVKEKKAN</sequence>
<dbReference type="PANTHER" id="PTHR43341:SF1">
    <property type="entry name" value="GENERAL AMINO-ACID PERMEASE GAP1"/>
    <property type="match status" value="1"/>
</dbReference>
<comment type="subcellular location">
    <subcellularLocation>
        <location evidence="1">Membrane</location>
        <topology evidence="1">Multi-pass membrane protein</topology>
    </subcellularLocation>
</comment>
<dbReference type="PIRSF" id="PIRSF006060">
    <property type="entry name" value="AA_transporter"/>
    <property type="match status" value="1"/>
</dbReference>
<evidence type="ECO:0000313" key="9">
    <source>
        <dbReference type="EMBL" id="TDP57280.1"/>
    </source>
</evidence>
<feature type="transmembrane region" description="Helical" evidence="7">
    <location>
        <begin position="244"/>
        <end position="266"/>
    </location>
</feature>
<evidence type="ECO:0000256" key="6">
    <source>
        <dbReference type="ARBA" id="ARBA00023136"/>
    </source>
</evidence>
<dbReference type="Pfam" id="PF00324">
    <property type="entry name" value="AA_permease"/>
    <property type="match status" value="1"/>
</dbReference>
<keyword evidence="3 7" id="KW-0812">Transmembrane</keyword>
<dbReference type="PANTHER" id="PTHR43341">
    <property type="entry name" value="AMINO ACID PERMEASE"/>
    <property type="match status" value="1"/>
</dbReference>
<dbReference type="GO" id="GO:0016020">
    <property type="term" value="C:membrane"/>
    <property type="evidence" value="ECO:0007669"/>
    <property type="project" value="UniProtKB-SubCell"/>
</dbReference>
<feature type="transmembrane region" description="Helical" evidence="7">
    <location>
        <begin position="130"/>
        <end position="151"/>
    </location>
</feature>
<feature type="transmembrane region" description="Helical" evidence="7">
    <location>
        <begin position="343"/>
        <end position="363"/>
    </location>
</feature>
<comment type="caution">
    <text evidence="9">The sequence shown here is derived from an EMBL/GenBank/DDBJ whole genome shotgun (WGS) entry which is preliminary data.</text>
</comment>
<organism evidence="9 10">
    <name type="scientific">Aminicella lysinilytica</name>
    <dbReference type="NCBI Taxonomy" id="433323"/>
    <lineage>
        <taxon>Bacteria</taxon>
        <taxon>Bacillati</taxon>
        <taxon>Bacillota</taxon>
        <taxon>Clostridia</taxon>
        <taxon>Peptostreptococcales</taxon>
        <taxon>Anaerovoracaceae</taxon>
        <taxon>Aminicella</taxon>
    </lineage>
</organism>
<feature type="transmembrane region" description="Helical" evidence="7">
    <location>
        <begin position="163"/>
        <end position="182"/>
    </location>
</feature>
<dbReference type="InterPro" id="IPR004841">
    <property type="entry name" value="AA-permease/SLC12A_dom"/>
</dbReference>
<feature type="transmembrane region" description="Helical" evidence="7">
    <location>
        <begin position="369"/>
        <end position="390"/>
    </location>
</feature>
<dbReference type="InterPro" id="IPR050524">
    <property type="entry name" value="APC_YAT"/>
</dbReference>
<name>A0A4R6Q5N5_9FIRM</name>
<proteinExistence type="predicted"/>
<evidence type="ECO:0000256" key="5">
    <source>
        <dbReference type="ARBA" id="ARBA00022989"/>
    </source>
</evidence>
<keyword evidence="2" id="KW-0813">Transport</keyword>
<feature type="transmembrane region" description="Helical" evidence="7">
    <location>
        <begin position="21"/>
        <end position="40"/>
    </location>
</feature>
<dbReference type="Gene3D" id="1.20.1740.10">
    <property type="entry name" value="Amino acid/polyamine transporter I"/>
    <property type="match status" value="1"/>
</dbReference>
<feature type="transmembrane region" description="Helical" evidence="7">
    <location>
        <begin position="443"/>
        <end position="465"/>
    </location>
</feature>
<feature type="domain" description="Amino acid permease/ SLC12A" evidence="8">
    <location>
        <begin position="20"/>
        <end position="466"/>
    </location>
</feature>
<dbReference type="PROSITE" id="PS00218">
    <property type="entry name" value="AMINO_ACID_PERMEASE_1"/>
    <property type="match status" value="1"/>
</dbReference>
<dbReference type="InterPro" id="IPR004840">
    <property type="entry name" value="Amino_acid_permease_CS"/>
</dbReference>
<evidence type="ECO:0000256" key="1">
    <source>
        <dbReference type="ARBA" id="ARBA00004141"/>
    </source>
</evidence>
<feature type="transmembrane region" description="Helical" evidence="7">
    <location>
        <begin position="46"/>
        <end position="65"/>
    </location>
</feature>
<dbReference type="EMBL" id="SNXO01000013">
    <property type="protein sequence ID" value="TDP57280.1"/>
    <property type="molecule type" value="Genomic_DNA"/>
</dbReference>
<evidence type="ECO:0000256" key="7">
    <source>
        <dbReference type="SAM" id="Phobius"/>
    </source>
</evidence>
<dbReference type="GO" id="GO:0015171">
    <property type="term" value="F:amino acid transmembrane transporter activity"/>
    <property type="evidence" value="ECO:0007669"/>
    <property type="project" value="TreeGrafter"/>
</dbReference>
<evidence type="ECO:0000256" key="2">
    <source>
        <dbReference type="ARBA" id="ARBA00022448"/>
    </source>
</evidence>
<feature type="transmembrane region" description="Helical" evidence="7">
    <location>
        <begin position="202"/>
        <end position="223"/>
    </location>
</feature>